<dbReference type="EMBL" id="DS990442">
    <property type="protein sequence ID" value="EEQ63272.1"/>
    <property type="molecule type" value="Genomic_DNA"/>
</dbReference>
<dbReference type="RefSeq" id="WP_005021518.1">
    <property type="nucleotide sequence ID" value="NZ_DS990442.1"/>
</dbReference>
<gene>
    <name evidence="1" type="ORF">HPMG_00729</name>
</gene>
<organism evidence="1 2">
    <name type="scientific">Helicobacter pullorum MIT 98-5489</name>
    <dbReference type="NCBI Taxonomy" id="537972"/>
    <lineage>
        <taxon>Bacteria</taxon>
        <taxon>Pseudomonadati</taxon>
        <taxon>Campylobacterota</taxon>
        <taxon>Epsilonproteobacteria</taxon>
        <taxon>Campylobacterales</taxon>
        <taxon>Helicobacteraceae</taxon>
        <taxon>Helicobacter</taxon>
    </lineage>
</organism>
<evidence type="ECO:0008006" key="3">
    <source>
        <dbReference type="Google" id="ProtNLM"/>
    </source>
</evidence>
<evidence type="ECO:0000313" key="1">
    <source>
        <dbReference type="EMBL" id="EEQ63272.1"/>
    </source>
</evidence>
<reference evidence="2" key="1">
    <citation type="journal article" date="2014" name="Genome Announc.">
        <title>Draft genome sequences of six enterohepatic helicobacter species isolated from humans and one from rhesus macaques.</title>
        <authorList>
            <person name="Shen Z."/>
            <person name="Sheh A."/>
            <person name="Young S.K."/>
            <person name="Abouelliel A."/>
            <person name="Ward D.V."/>
            <person name="Earl A.M."/>
            <person name="Fox J.G."/>
        </authorList>
    </citation>
    <scope>NUCLEOTIDE SEQUENCE [LARGE SCALE GENOMIC DNA]</scope>
    <source>
        <strain evidence="2">MIT 98-5489</strain>
    </source>
</reference>
<dbReference type="GO" id="GO:0006629">
    <property type="term" value="P:lipid metabolic process"/>
    <property type="evidence" value="ECO:0007669"/>
    <property type="project" value="InterPro"/>
</dbReference>
<dbReference type="SUPFAM" id="SSF51695">
    <property type="entry name" value="PLC-like phosphodiesterases"/>
    <property type="match status" value="1"/>
</dbReference>
<dbReference type="InterPro" id="IPR017946">
    <property type="entry name" value="PLC-like_Pdiesterase_TIM-brl"/>
</dbReference>
<protein>
    <recommendedName>
        <fullName evidence="3">GP-PDE domain-containing protein</fullName>
    </recommendedName>
</protein>
<accession>C5EZF7</accession>
<dbReference type="eggNOG" id="COG0584">
    <property type="taxonomic scope" value="Bacteria"/>
</dbReference>
<dbReference type="Proteomes" id="UP000003953">
    <property type="component" value="Unassembled WGS sequence"/>
</dbReference>
<proteinExistence type="predicted"/>
<dbReference type="GO" id="GO:0008081">
    <property type="term" value="F:phosphoric diester hydrolase activity"/>
    <property type="evidence" value="ECO:0007669"/>
    <property type="project" value="InterPro"/>
</dbReference>
<dbReference type="HOGENOM" id="CLU_095644_0_0_7"/>
<dbReference type="CDD" id="cd08584">
    <property type="entry name" value="PI-PLCc_GDPD_SF_unchar2"/>
    <property type="match status" value="1"/>
</dbReference>
<dbReference type="AlphaFoldDB" id="C5EZF7"/>
<name>C5EZF7_9HELI</name>
<sequence length="213" mass="24893">MKILSHRGWWQNENEKNTILAFQRSFQNSFGTEMDIRDYGGGGHLVISHDMGSKSSPAFESCLALYAKNNYTFPLALNIKADGLQIPLKKLLTQYNVQNYFVFDMSIPDALLYLDMGFKVFTRQSEYEINPSFYDKACGVWLDEFHSHFIDEALILEHLKNGKAVCIVSPELHKRDYQNEWEEYKIIDQKLKENDKLMLCTDYPCKAREFFND</sequence>
<evidence type="ECO:0000313" key="2">
    <source>
        <dbReference type="Proteomes" id="UP000003953"/>
    </source>
</evidence>
<keyword evidence="2" id="KW-1185">Reference proteome</keyword>